<dbReference type="GO" id="GO:0071555">
    <property type="term" value="P:cell wall organization"/>
    <property type="evidence" value="ECO:0007669"/>
    <property type="project" value="TreeGrafter"/>
</dbReference>
<dbReference type="InterPro" id="IPR012338">
    <property type="entry name" value="Beta-lactam/transpept-like"/>
</dbReference>
<keyword evidence="5" id="KW-1185">Reference proteome</keyword>
<dbReference type="Gene3D" id="3.40.710.10">
    <property type="entry name" value="DD-peptidase/beta-lactamase superfamily"/>
    <property type="match status" value="1"/>
</dbReference>
<dbReference type="InterPro" id="IPR007887">
    <property type="entry name" value="MecA_N"/>
</dbReference>
<dbReference type="GO" id="GO:0005886">
    <property type="term" value="C:plasma membrane"/>
    <property type="evidence" value="ECO:0007669"/>
    <property type="project" value="TreeGrafter"/>
</dbReference>
<dbReference type="GO" id="GO:0008658">
    <property type="term" value="F:penicillin binding"/>
    <property type="evidence" value="ECO:0007669"/>
    <property type="project" value="InterPro"/>
</dbReference>
<evidence type="ECO:0000313" key="4">
    <source>
        <dbReference type="EMBL" id="MBB5917871.1"/>
    </source>
</evidence>
<organism evidence="4 5">
    <name type="scientific">Nocardia transvalensis</name>
    <dbReference type="NCBI Taxonomy" id="37333"/>
    <lineage>
        <taxon>Bacteria</taxon>
        <taxon>Bacillati</taxon>
        <taxon>Actinomycetota</taxon>
        <taxon>Actinomycetes</taxon>
        <taxon>Mycobacteriales</taxon>
        <taxon>Nocardiaceae</taxon>
        <taxon>Nocardia</taxon>
    </lineage>
</organism>
<dbReference type="Pfam" id="PF00905">
    <property type="entry name" value="Transpeptidase"/>
    <property type="match status" value="1"/>
</dbReference>
<evidence type="ECO:0008006" key="6">
    <source>
        <dbReference type="Google" id="ProtNLM"/>
    </source>
</evidence>
<reference evidence="4 5" key="1">
    <citation type="submission" date="2020-08" db="EMBL/GenBank/DDBJ databases">
        <title>Sequencing the genomes of 1000 actinobacteria strains.</title>
        <authorList>
            <person name="Klenk H.-P."/>
        </authorList>
    </citation>
    <scope>NUCLEOTIDE SEQUENCE [LARGE SCALE GENOMIC DNA]</scope>
    <source>
        <strain evidence="4 5">DSM 43582</strain>
    </source>
</reference>
<evidence type="ECO:0000259" key="2">
    <source>
        <dbReference type="Pfam" id="PF00905"/>
    </source>
</evidence>
<evidence type="ECO:0000259" key="3">
    <source>
        <dbReference type="Pfam" id="PF05223"/>
    </source>
</evidence>
<keyword evidence="1" id="KW-0732">Signal</keyword>
<protein>
    <recommendedName>
        <fullName evidence="6">Cell division protein FtsI/penicillin-binding protein 2</fullName>
    </recommendedName>
</protein>
<dbReference type="InterPro" id="IPR001460">
    <property type="entry name" value="PCN-bd_Tpept"/>
</dbReference>
<accession>A0A7W9PKT1</accession>
<dbReference type="GO" id="GO:0046677">
    <property type="term" value="P:response to antibiotic"/>
    <property type="evidence" value="ECO:0007669"/>
    <property type="project" value="InterPro"/>
</dbReference>
<dbReference type="EMBL" id="JACHIT010000002">
    <property type="protein sequence ID" value="MBB5917871.1"/>
    <property type="molecule type" value="Genomic_DNA"/>
</dbReference>
<proteinExistence type="predicted"/>
<dbReference type="AlphaFoldDB" id="A0A7W9PKT1"/>
<dbReference type="SUPFAM" id="SSF56601">
    <property type="entry name" value="beta-lactamase/transpeptidase-like"/>
    <property type="match status" value="1"/>
</dbReference>
<dbReference type="PANTHER" id="PTHR30627">
    <property type="entry name" value="PEPTIDOGLYCAN D,D-TRANSPEPTIDASE"/>
    <property type="match status" value="1"/>
</dbReference>
<dbReference type="Proteomes" id="UP000540412">
    <property type="component" value="Unassembled WGS sequence"/>
</dbReference>
<dbReference type="PROSITE" id="PS51257">
    <property type="entry name" value="PROKAR_LIPOPROTEIN"/>
    <property type="match status" value="1"/>
</dbReference>
<comment type="caution">
    <text evidence="4">The sequence shown here is derived from an EMBL/GenBank/DDBJ whole genome shotgun (WGS) entry which is preliminary data.</text>
</comment>
<feature type="signal peptide" evidence="1">
    <location>
        <begin position="1"/>
        <end position="19"/>
    </location>
</feature>
<name>A0A7W9PKT1_9NOCA</name>
<feature type="chain" id="PRO_5030938740" description="Cell division protein FtsI/penicillin-binding protein 2" evidence="1">
    <location>
        <begin position="20"/>
        <end position="590"/>
    </location>
</feature>
<evidence type="ECO:0000256" key="1">
    <source>
        <dbReference type="SAM" id="SignalP"/>
    </source>
</evidence>
<dbReference type="PANTHER" id="PTHR30627:SF24">
    <property type="entry name" value="PENICILLIN-BINDING PROTEIN 4B"/>
    <property type="match status" value="1"/>
</dbReference>
<dbReference type="Pfam" id="PF05223">
    <property type="entry name" value="MecA_N"/>
    <property type="match status" value="1"/>
</dbReference>
<feature type="domain" description="NTF2-like N-terminal transpeptidase" evidence="3">
    <location>
        <begin position="33"/>
        <end position="136"/>
    </location>
</feature>
<feature type="domain" description="Penicillin-binding protein transpeptidase" evidence="2">
    <location>
        <begin position="316"/>
        <end position="573"/>
    </location>
</feature>
<dbReference type="GO" id="GO:0071972">
    <property type="term" value="F:peptidoglycan L,D-transpeptidase activity"/>
    <property type="evidence" value="ECO:0007669"/>
    <property type="project" value="TreeGrafter"/>
</dbReference>
<evidence type="ECO:0000313" key="5">
    <source>
        <dbReference type="Proteomes" id="UP000540412"/>
    </source>
</evidence>
<sequence>MRTGMKLFALFAAPVLALAACSGDTSADRLDTAVHTFADALNRDDIPAAAAVTTDPARASGTLGPLFENLGKDVRFDVDTIDKTDNGATFALAATWKLGPDGRNQWTYRTTGDATESGDSWRIRWNPATVAPGLDQGPLSYSGVAPDPAARVLDRTGADLLTQQVVTLVNLAPGADPEAVAGLLGPIDPSITAASLSAELAGAQGKPVTAIALRQADLDPIQDRLAALPNVTLAPQTRLLTTDKTLASPALSGLSELWQADTDAASGWAVRATTPTGTQRVGGPDPKPVADIAATLDTGMLRAGDEALAPIPTPAALVAIQPSTGNVLAVAQNPAADAQGPIALTGLYPPGSTFKTVTVSAALQAGQVTPDTPVACPGTENIEGRQIPNDNNFDLGTVPLHTAFARSCNTTMGRLAVGLPPDGLTKAAAQLGLGIDYTAPGMTTVTGKVPTADTPALRVEEGIGQGKVTATPFGMALVAATLAHGSVPNPAIVAGKPGTPDRVPEPLPPTVADQVKAMMRETITDGTATQLRDIPGMLGKTGTAEYIDDKHAHGWFVGIDGDLAVAVFVADAGSSGPAVDAAGRFLRARR</sequence>
<dbReference type="InterPro" id="IPR050515">
    <property type="entry name" value="Beta-lactam/transpept"/>
</dbReference>
<gene>
    <name evidence="4" type="ORF">BJY24_006783</name>
</gene>